<keyword evidence="6 13" id="KW-1133">Transmembrane helix</keyword>
<dbReference type="PANTHER" id="PTHR33445:SF2">
    <property type="entry name" value="ATP SYNTHASE SUBUNIT B', CHLOROPLASTIC"/>
    <property type="match status" value="1"/>
</dbReference>
<dbReference type="EMBL" id="CP001322">
    <property type="protein sequence ID" value="ACL05319.1"/>
    <property type="molecule type" value="Genomic_DNA"/>
</dbReference>
<comment type="subcellular location">
    <subcellularLocation>
        <location evidence="13">Cell inner membrane</location>
        <topology evidence="13">Single-pass membrane protein</topology>
    </subcellularLocation>
    <subcellularLocation>
        <location evidence="12">Endomembrane system</location>
        <topology evidence="12">Single-pass membrane protein</topology>
    </subcellularLocation>
</comment>
<keyword evidence="15" id="KW-0175">Coiled coil</keyword>
<dbReference type="HOGENOM" id="CLU_079215_9_3_7"/>
<name>B8FGT9_DESAL</name>
<keyword evidence="9 13" id="KW-0066">ATP synthesis</keyword>
<dbReference type="AlphaFoldDB" id="B8FGT9"/>
<keyword evidence="4 13" id="KW-0812">Transmembrane</keyword>
<dbReference type="GO" id="GO:0012505">
    <property type="term" value="C:endomembrane system"/>
    <property type="evidence" value="ECO:0007669"/>
    <property type="project" value="UniProtKB-SubCell"/>
</dbReference>
<keyword evidence="5 13" id="KW-0375">Hydrogen ion transport</keyword>
<evidence type="ECO:0000256" key="5">
    <source>
        <dbReference type="ARBA" id="ARBA00022781"/>
    </source>
</evidence>
<evidence type="ECO:0000256" key="12">
    <source>
        <dbReference type="ARBA" id="ARBA00037847"/>
    </source>
</evidence>
<keyword evidence="8 13" id="KW-0472">Membrane</keyword>
<keyword evidence="13" id="KW-1003">Cell membrane</keyword>
<dbReference type="InterPro" id="IPR002146">
    <property type="entry name" value="ATP_synth_b/b'su_bac/chlpt"/>
</dbReference>
<dbReference type="InterPro" id="IPR050059">
    <property type="entry name" value="ATP_synthase_B_chain"/>
</dbReference>
<feature type="transmembrane region" description="Helical" evidence="13">
    <location>
        <begin position="12"/>
        <end position="32"/>
    </location>
</feature>
<evidence type="ECO:0000256" key="9">
    <source>
        <dbReference type="ARBA" id="ARBA00023310"/>
    </source>
</evidence>
<dbReference type="GO" id="GO:0046961">
    <property type="term" value="F:proton-transporting ATPase activity, rotational mechanism"/>
    <property type="evidence" value="ECO:0007669"/>
    <property type="project" value="TreeGrafter"/>
</dbReference>
<dbReference type="KEGG" id="dal:Dalk_3631"/>
<comment type="function">
    <text evidence="11">Component of the F(0) channel, it forms part of the peripheral stalk, linking F(1) to F(0). The b'-subunit is a diverged and duplicated form of b found in plants and photosynthetic bacteria.</text>
</comment>
<dbReference type="PANTHER" id="PTHR33445">
    <property type="entry name" value="ATP SYNTHASE SUBUNIT B', CHLOROPLASTIC"/>
    <property type="match status" value="1"/>
</dbReference>
<evidence type="ECO:0000256" key="3">
    <source>
        <dbReference type="ARBA" id="ARBA00022547"/>
    </source>
</evidence>
<evidence type="ECO:0000313" key="17">
    <source>
        <dbReference type="Proteomes" id="UP000000739"/>
    </source>
</evidence>
<evidence type="ECO:0000256" key="8">
    <source>
        <dbReference type="ARBA" id="ARBA00023136"/>
    </source>
</evidence>
<evidence type="ECO:0000256" key="1">
    <source>
        <dbReference type="ARBA" id="ARBA00005513"/>
    </source>
</evidence>
<reference evidence="16 17" key="1">
    <citation type="journal article" date="2012" name="Environ. Microbiol.">
        <title>The genome sequence of Desulfatibacillum alkenivorans AK-01: a blueprint for anaerobic alkane oxidation.</title>
        <authorList>
            <person name="Callaghan A.V."/>
            <person name="Morris B.E."/>
            <person name="Pereira I.A."/>
            <person name="McInerney M.J."/>
            <person name="Austin R.N."/>
            <person name="Groves J.T."/>
            <person name="Kukor J.J."/>
            <person name="Suflita J.M."/>
            <person name="Young L.Y."/>
            <person name="Zylstra G.J."/>
            <person name="Wawrik B."/>
        </authorList>
    </citation>
    <scope>NUCLEOTIDE SEQUENCE [LARGE SCALE GENOMIC DNA]</scope>
    <source>
        <strain evidence="16 17">AK-01</strain>
    </source>
</reference>
<evidence type="ECO:0000313" key="16">
    <source>
        <dbReference type="EMBL" id="ACL05319.1"/>
    </source>
</evidence>
<evidence type="ECO:0000256" key="2">
    <source>
        <dbReference type="ARBA" id="ARBA00022448"/>
    </source>
</evidence>
<evidence type="ECO:0000256" key="15">
    <source>
        <dbReference type="SAM" id="Coils"/>
    </source>
</evidence>
<comment type="similarity">
    <text evidence="1 13 14">Belongs to the ATPase B chain family.</text>
</comment>
<dbReference type="eggNOG" id="COG0711">
    <property type="taxonomic scope" value="Bacteria"/>
</dbReference>
<evidence type="ECO:0000256" key="11">
    <source>
        <dbReference type="ARBA" id="ARBA00025614"/>
    </source>
</evidence>
<dbReference type="Pfam" id="PF00430">
    <property type="entry name" value="ATP-synt_B"/>
    <property type="match status" value="1"/>
</dbReference>
<accession>B8FGT9</accession>
<keyword evidence="17" id="KW-1185">Reference proteome</keyword>
<dbReference type="Proteomes" id="UP000000739">
    <property type="component" value="Chromosome"/>
</dbReference>
<evidence type="ECO:0000256" key="14">
    <source>
        <dbReference type="RuleBase" id="RU003848"/>
    </source>
</evidence>
<sequence length="144" mass="15725">MIKVIPDITVVWQIINFLVLVVVLNVVLFKPIRKGLQERKTKFSGLARGIETDKTKAAEQEQTLSTSLLKAKNEGAAKKEAIVAEATEQEQGIINEINDKAAKDLEELRAKIAGEVKNAETALEKEVDAFAATIGEKILGRALS</sequence>
<organism evidence="16 17">
    <name type="scientific">Desulfatibacillum aliphaticivorans</name>
    <dbReference type="NCBI Taxonomy" id="218208"/>
    <lineage>
        <taxon>Bacteria</taxon>
        <taxon>Pseudomonadati</taxon>
        <taxon>Thermodesulfobacteriota</taxon>
        <taxon>Desulfobacteria</taxon>
        <taxon>Desulfobacterales</taxon>
        <taxon>Desulfatibacillaceae</taxon>
        <taxon>Desulfatibacillum</taxon>
    </lineage>
</organism>
<keyword evidence="13" id="KW-0997">Cell inner membrane</keyword>
<comment type="function">
    <text evidence="10 13">F(1)F(0) ATP synthase produces ATP from ADP in the presence of a proton or sodium gradient. F-type ATPases consist of two structural domains, F(1) containing the extramembraneous catalytic core and F(0) containing the membrane proton channel, linked together by a central stalk and a peripheral stalk. During catalysis, ATP synthesis in the catalytic domain of F(1) is coupled via a rotary mechanism of the central stalk subunits to proton translocation.</text>
</comment>
<keyword evidence="2 13" id="KW-0813">Transport</keyword>
<dbReference type="GO" id="GO:0005886">
    <property type="term" value="C:plasma membrane"/>
    <property type="evidence" value="ECO:0007669"/>
    <property type="project" value="UniProtKB-SubCell"/>
</dbReference>
<evidence type="ECO:0000256" key="10">
    <source>
        <dbReference type="ARBA" id="ARBA00025198"/>
    </source>
</evidence>
<dbReference type="GO" id="GO:0046933">
    <property type="term" value="F:proton-transporting ATP synthase activity, rotational mechanism"/>
    <property type="evidence" value="ECO:0007669"/>
    <property type="project" value="UniProtKB-UniRule"/>
</dbReference>
<protein>
    <recommendedName>
        <fullName evidence="13">ATP synthase subunit b</fullName>
    </recommendedName>
    <alternativeName>
        <fullName evidence="13">ATP synthase F(0) sector subunit b</fullName>
    </alternativeName>
    <alternativeName>
        <fullName evidence="13">ATPase subunit I</fullName>
    </alternativeName>
    <alternativeName>
        <fullName evidence="13">F-type ATPase subunit b</fullName>
        <shortName evidence="13">F-ATPase subunit b</shortName>
    </alternativeName>
</protein>
<dbReference type="HAMAP" id="MF_01398">
    <property type="entry name" value="ATP_synth_b_bprime"/>
    <property type="match status" value="1"/>
</dbReference>
<feature type="coiled-coil region" evidence="15">
    <location>
        <begin position="98"/>
        <end position="125"/>
    </location>
</feature>
<evidence type="ECO:0000256" key="4">
    <source>
        <dbReference type="ARBA" id="ARBA00022692"/>
    </source>
</evidence>
<evidence type="ECO:0000256" key="13">
    <source>
        <dbReference type="HAMAP-Rule" id="MF_01398"/>
    </source>
</evidence>
<dbReference type="RefSeq" id="WP_015948376.1">
    <property type="nucleotide sequence ID" value="NC_011768.1"/>
</dbReference>
<comment type="subunit">
    <text evidence="13">F-type ATPases have 2 components, F(1) - the catalytic core - and F(0) - the membrane proton channel. F(1) has five subunits: alpha(3), beta(3), gamma(1), delta(1), epsilon(1). F(0) has three main subunits: a(1), b(2) and c(10-14). The alpha and beta chains form an alternating ring which encloses part of the gamma chain. F(1) is attached to F(0) by a central stalk formed by the gamma and epsilon chains, while a peripheral stalk is formed by the delta and b chains.</text>
</comment>
<proteinExistence type="inferred from homology"/>
<keyword evidence="7 13" id="KW-0406">Ion transport</keyword>
<dbReference type="GO" id="GO:0045259">
    <property type="term" value="C:proton-transporting ATP synthase complex"/>
    <property type="evidence" value="ECO:0007669"/>
    <property type="project" value="UniProtKB-KW"/>
</dbReference>
<gene>
    <name evidence="13" type="primary">atpF</name>
    <name evidence="16" type="ordered locus">Dalk_3631</name>
</gene>
<evidence type="ECO:0000256" key="6">
    <source>
        <dbReference type="ARBA" id="ARBA00022989"/>
    </source>
</evidence>
<keyword evidence="3 13" id="KW-0138">CF(0)</keyword>
<evidence type="ECO:0000256" key="7">
    <source>
        <dbReference type="ARBA" id="ARBA00023065"/>
    </source>
</evidence>